<feature type="signal peptide" evidence="2">
    <location>
        <begin position="1"/>
        <end position="27"/>
    </location>
</feature>
<dbReference type="InterPro" id="IPR013517">
    <property type="entry name" value="FG-GAP"/>
</dbReference>
<protein>
    <submittedName>
        <fullName evidence="3">Cartilage acidic protein 1</fullName>
    </submittedName>
</protein>
<dbReference type="EMBL" id="NBIV01000023">
    <property type="protein sequence ID" value="PXF47490.1"/>
    <property type="molecule type" value="Genomic_DNA"/>
</dbReference>
<keyword evidence="4" id="KW-1185">Reference proteome</keyword>
<dbReference type="OrthoDB" id="10051983at2759"/>
<dbReference type="PANTHER" id="PTHR45460:SF2">
    <property type="entry name" value="ALPHA 1,3 GLUCANASE, GH71 FAMILY (EUROFUNG)"/>
    <property type="match status" value="1"/>
</dbReference>
<dbReference type="InterPro" id="IPR028994">
    <property type="entry name" value="Integrin_alpha_N"/>
</dbReference>
<feature type="chain" id="PRO_5016030993" evidence="2">
    <location>
        <begin position="28"/>
        <end position="512"/>
    </location>
</feature>
<evidence type="ECO:0000256" key="1">
    <source>
        <dbReference type="ARBA" id="ARBA00022729"/>
    </source>
</evidence>
<evidence type="ECO:0000313" key="3">
    <source>
        <dbReference type="EMBL" id="PXF47490.1"/>
    </source>
</evidence>
<gene>
    <name evidence="3" type="ORF">BWQ96_02634</name>
</gene>
<keyword evidence="1 2" id="KW-0732">Signal</keyword>
<dbReference type="AlphaFoldDB" id="A0A2V3J270"/>
<evidence type="ECO:0000256" key="2">
    <source>
        <dbReference type="SAM" id="SignalP"/>
    </source>
</evidence>
<evidence type="ECO:0000313" key="4">
    <source>
        <dbReference type="Proteomes" id="UP000247409"/>
    </source>
</evidence>
<dbReference type="Pfam" id="PF13517">
    <property type="entry name" value="FG-GAP_3"/>
    <property type="match status" value="1"/>
</dbReference>
<dbReference type="PANTHER" id="PTHR45460">
    <property type="entry name" value="SIMILAR TO CYSTEINE PROTEINASE"/>
    <property type="match status" value="1"/>
</dbReference>
<organism evidence="3 4">
    <name type="scientific">Gracilariopsis chorda</name>
    <dbReference type="NCBI Taxonomy" id="448386"/>
    <lineage>
        <taxon>Eukaryota</taxon>
        <taxon>Rhodophyta</taxon>
        <taxon>Florideophyceae</taxon>
        <taxon>Rhodymeniophycidae</taxon>
        <taxon>Gracilariales</taxon>
        <taxon>Gracilariaceae</taxon>
        <taxon>Gracilariopsis</taxon>
    </lineage>
</organism>
<dbReference type="Gene3D" id="2.130.10.130">
    <property type="entry name" value="Integrin alpha, N-terminal"/>
    <property type="match status" value="1"/>
</dbReference>
<proteinExistence type="predicted"/>
<dbReference type="SUPFAM" id="SSF69318">
    <property type="entry name" value="Integrin alpha N-terminal domain"/>
    <property type="match status" value="2"/>
</dbReference>
<name>A0A2V3J270_9FLOR</name>
<reference evidence="3 4" key="1">
    <citation type="journal article" date="2018" name="Mol. Biol. Evol.">
        <title>Analysis of the draft genome of the red seaweed Gracilariopsis chorda provides insights into genome size evolution in Rhodophyta.</title>
        <authorList>
            <person name="Lee J."/>
            <person name="Yang E.C."/>
            <person name="Graf L."/>
            <person name="Yang J.H."/>
            <person name="Qiu H."/>
            <person name="Zel Zion U."/>
            <person name="Chan C.X."/>
            <person name="Stephens T.G."/>
            <person name="Weber A.P.M."/>
            <person name="Boo G.H."/>
            <person name="Boo S.M."/>
            <person name="Kim K.M."/>
            <person name="Shin Y."/>
            <person name="Jung M."/>
            <person name="Lee S.J."/>
            <person name="Yim H.S."/>
            <person name="Lee J.H."/>
            <person name="Bhattacharya D."/>
            <person name="Yoon H.S."/>
        </authorList>
    </citation>
    <scope>NUCLEOTIDE SEQUENCE [LARGE SCALE GENOMIC DNA]</scope>
    <source>
        <strain evidence="3 4">SKKU-2015</strain>
        <tissue evidence="3">Whole body</tissue>
    </source>
</reference>
<sequence>MITLSSKSLPRLLQLLLATALISIAIALKPDPEFSDVTQAAGIAITRLKKYGAPSVVDLDRDGYPDMLFCHHDQTFEELYFNNRDGTFTKAQWGIHHDTHGFNAYPVSPDTRTMRFSMSVGGNFGRDPNPPFVFEVNPFTRAVTRIDAAVGLDQAGGRGRSAVYLDLSGGRHPQWLDVIYTNAQALNGSSQFAYENVDGNKFALRHLKGGFETSDNSLAMVTDVDGDGAVEIVAMWRFTMYKVTGEFELTDITSSVIPPGMPRTGVIAVAEIDFDNDGDFDLYLARHRVGPWLPDIAYDDILLENRNGKYVDVSNRAGIPKGTLSHGVTVGDFNNDGWVDIYVAQYTEPDFMLMNQGDGTFRRVDDVTTRPKNTRGDNAVAVDYDLDGRLDIISSQGDHNDVEYGGSYKIFRNILDMSAGESNYLNVRVGLPWDRSVTPMHAVVLLNAGNLWLSRRVGSPGTEVSNSYLENLHFGIGPRTMVDVVYVKFSNGYVVVRRNMRHGQTVLVGLHP</sequence>
<dbReference type="Proteomes" id="UP000247409">
    <property type="component" value="Unassembled WGS sequence"/>
</dbReference>
<comment type="caution">
    <text evidence="3">The sequence shown here is derived from an EMBL/GenBank/DDBJ whole genome shotgun (WGS) entry which is preliminary data.</text>
</comment>
<accession>A0A2V3J270</accession>